<dbReference type="EMBL" id="FAOZ01000032">
    <property type="protein sequence ID" value="CUU59874.1"/>
    <property type="molecule type" value="Genomic_DNA"/>
</dbReference>
<dbReference type="GO" id="GO:0016020">
    <property type="term" value="C:membrane"/>
    <property type="evidence" value="ECO:0007669"/>
    <property type="project" value="TreeGrafter"/>
</dbReference>
<dbReference type="InterPro" id="IPR029058">
    <property type="entry name" value="AB_hydrolase_fold"/>
</dbReference>
<proteinExistence type="predicted"/>
<accession>A0A0S4QXV5</accession>
<dbReference type="Pfam" id="PF12697">
    <property type="entry name" value="Abhydrolase_6"/>
    <property type="match status" value="1"/>
</dbReference>
<dbReference type="InterPro" id="IPR000073">
    <property type="entry name" value="AB_hydrolase_1"/>
</dbReference>
<protein>
    <submittedName>
        <fullName evidence="2">Lysophospholipase, alpha-beta hydrolase superfamily</fullName>
    </submittedName>
</protein>
<feature type="domain" description="AB hydrolase-1" evidence="1">
    <location>
        <begin position="29"/>
        <end position="248"/>
    </location>
</feature>
<dbReference type="Proteomes" id="UP000198802">
    <property type="component" value="Unassembled WGS sequence"/>
</dbReference>
<dbReference type="PANTHER" id="PTHR43798:SF33">
    <property type="entry name" value="HYDROLASE, PUTATIVE (AFU_ORTHOLOGUE AFUA_2G14860)-RELATED"/>
    <property type="match status" value="1"/>
</dbReference>
<keyword evidence="3" id="KW-1185">Reference proteome</keyword>
<evidence type="ECO:0000313" key="3">
    <source>
        <dbReference type="Proteomes" id="UP000198802"/>
    </source>
</evidence>
<reference evidence="3" key="1">
    <citation type="submission" date="2015-11" db="EMBL/GenBank/DDBJ databases">
        <authorList>
            <person name="Varghese N."/>
        </authorList>
    </citation>
    <scope>NUCLEOTIDE SEQUENCE [LARGE SCALE GENOMIC DNA]</scope>
    <source>
        <strain evidence="3">DSM 45899</strain>
    </source>
</reference>
<evidence type="ECO:0000313" key="2">
    <source>
        <dbReference type="EMBL" id="CUU59874.1"/>
    </source>
</evidence>
<dbReference type="PANTHER" id="PTHR43798">
    <property type="entry name" value="MONOACYLGLYCEROL LIPASE"/>
    <property type="match status" value="1"/>
</dbReference>
<dbReference type="SUPFAM" id="SSF53474">
    <property type="entry name" value="alpha/beta-Hydrolases"/>
    <property type="match status" value="1"/>
</dbReference>
<dbReference type="Gene3D" id="3.40.50.1820">
    <property type="entry name" value="alpha/beta hydrolase"/>
    <property type="match status" value="1"/>
</dbReference>
<dbReference type="AlphaFoldDB" id="A0A0S4QXV5"/>
<dbReference type="GO" id="GO:0016787">
    <property type="term" value="F:hydrolase activity"/>
    <property type="evidence" value="ECO:0007669"/>
    <property type="project" value="UniProtKB-KW"/>
</dbReference>
<dbReference type="RefSeq" id="WP_091284276.1">
    <property type="nucleotide sequence ID" value="NZ_FAOZ01000032.1"/>
</dbReference>
<keyword evidence="2" id="KW-0378">Hydrolase</keyword>
<organism evidence="2 3">
    <name type="scientific">Parafrankia irregularis</name>
    <dbReference type="NCBI Taxonomy" id="795642"/>
    <lineage>
        <taxon>Bacteria</taxon>
        <taxon>Bacillati</taxon>
        <taxon>Actinomycetota</taxon>
        <taxon>Actinomycetes</taxon>
        <taxon>Frankiales</taxon>
        <taxon>Frankiaceae</taxon>
        <taxon>Parafrankia</taxon>
    </lineage>
</organism>
<sequence length="328" mass="34774">MAEIVANGVRLHVQRLGPKSGAGADSPVVVMVHGMVVDNISSFYFALGNCLAGAGCDVICYDLRGHGRSERTPTGYTMADSLADLSALLDELDVDRPVHIVGNSYGATLTLAFGLANPDRVASLTLVEPPFLIEGLGEEMARSLTQVLAAVTDDEVEYWLANTAGRALTRIARSAQALLKETSVAEDMLATPPFSREALAALPMPVLAVYGANSEIIDQAEGLAELVPDCTLVVLEQTTHMVLREAADYMRDLLRWWLFQRDEPMPRHQVRGDGFNTPAWIREMIPPPDLNGEHRTASLSAAAAAPAVSASSAVSAATAAAAGLPADA</sequence>
<dbReference type="PRINTS" id="PR00111">
    <property type="entry name" value="ABHYDROLASE"/>
</dbReference>
<evidence type="ECO:0000259" key="1">
    <source>
        <dbReference type="Pfam" id="PF12697"/>
    </source>
</evidence>
<dbReference type="InterPro" id="IPR050266">
    <property type="entry name" value="AB_hydrolase_sf"/>
</dbReference>
<name>A0A0S4QXV5_9ACTN</name>
<gene>
    <name evidence="2" type="ORF">Ga0074812_13280</name>
</gene>